<dbReference type="PANTHER" id="PTHR24056:SF400">
    <property type="entry name" value="KINASE, PUTATIVE-RELATED"/>
    <property type="match status" value="1"/>
</dbReference>
<evidence type="ECO:0000256" key="5">
    <source>
        <dbReference type="ARBA" id="ARBA00022679"/>
    </source>
</evidence>
<feature type="compositionally biased region" description="Low complexity" evidence="14">
    <location>
        <begin position="346"/>
        <end position="360"/>
    </location>
</feature>
<accession>A0A1Y2BYA7</accession>
<dbReference type="Gene3D" id="3.30.200.20">
    <property type="entry name" value="Phosphorylase Kinase, domain 1"/>
    <property type="match status" value="1"/>
</dbReference>
<evidence type="ECO:0000256" key="13">
    <source>
        <dbReference type="RuleBase" id="RU000304"/>
    </source>
</evidence>
<evidence type="ECO:0000313" key="16">
    <source>
        <dbReference type="EMBL" id="ORY39762.1"/>
    </source>
</evidence>
<comment type="caution">
    <text evidence="16">The sequence shown here is derived from an EMBL/GenBank/DDBJ whole genome shotgun (WGS) entry which is preliminary data.</text>
</comment>
<dbReference type="AlphaFoldDB" id="A0A1Y2BYA7"/>
<dbReference type="PROSITE" id="PS50011">
    <property type="entry name" value="PROTEIN_KINASE_DOM"/>
    <property type="match status" value="1"/>
</dbReference>
<dbReference type="InterPro" id="IPR008271">
    <property type="entry name" value="Ser/Thr_kinase_AS"/>
</dbReference>
<dbReference type="PANTHER" id="PTHR24056">
    <property type="entry name" value="CELL DIVISION PROTEIN KINASE"/>
    <property type="match status" value="1"/>
</dbReference>
<feature type="binding site" evidence="12">
    <location>
        <position position="34"/>
    </location>
    <ligand>
        <name>ATP</name>
        <dbReference type="ChEBI" id="CHEBI:30616"/>
    </ligand>
</feature>
<protein>
    <recommendedName>
        <fullName evidence="3">cyclin-dependent kinase</fullName>
        <ecNumber evidence="3">2.7.11.22</ecNumber>
    </recommendedName>
</protein>
<comment type="similarity">
    <text evidence="2">Belongs to the protein kinase superfamily. CMGC Ser/Thr protein kinase family. CDC2/CDKX subfamily.</text>
</comment>
<keyword evidence="5" id="KW-0808">Transferase</keyword>
<evidence type="ECO:0000256" key="14">
    <source>
        <dbReference type="SAM" id="MobiDB-lite"/>
    </source>
</evidence>
<feature type="region of interest" description="Disordered" evidence="14">
    <location>
        <begin position="337"/>
        <end position="360"/>
    </location>
</feature>
<dbReference type="Gene3D" id="1.10.510.10">
    <property type="entry name" value="Transferase(Phosphotransferase) domain 1"/>
    <property type="match status" value="1"/>
</dbReference>
<comment type="catalytic activity">
    <reaction evidence="10">
        <text>L-threonyl-[protein] + ATP = O-phospho-L-threonyl-[protein] + ADP + H(+)</text>
        <dbReference type="Rhea" id="RHEA:46608"/>
        <dbReference type="Rhea" id="RHEA-COMP:11060"/>
        <dbReference type="Rhea" id="RHEA-COMP:11605"/>
        <dbReference type="ChEBI" id="CHEBI:15378"/>
        <dbReference type="ChEBI" id="CHEBI:30013"/>
        <dbReference type="ChEBI" id="CHEBI:30616"/>
        <dbReference type="ChEBI" id="CHEBI:61977"/>
        <dbReference type="ChEBI" id="CHEBI:456216"/>
        <dbReference type="EC" id="2.7.11.22"/>
    </reaction>
</comment>
<dbReference type="FunFam" id="1.10.510.10:FF:000624">
    <property type="entry name" value="Mitogen-activated protein kinase"/>
    <property type="match status" value="1"/>
</dbReference>
<organism evidence="16 17">
    <name type="scientific">Neocallimastix californiae</name>
    <dbReference type="NCBI Taxonomy" id="1754190"/>
    <lineage>
        <taxon>Eukaryota</taxon>
        <taxon>Fungi</taxon>
        <taxon>Fungi incertae sedis</taxon>
        <taxon>Chytridiomycota</taxon>
        <taxon>Chytridiomycota incertae sedis</taxon>
        <taxon>Neocallimastigomycetes</taxon>
        <taxon>Neocallimastigales</taxon>
        <taxon>Neocallimastigaceae</taxon>
        <taxon>Neocallimastix</taxon>
    </lineage>
</organism>
<dbReference type="GO" id="GO:0005634">
    <property type="term" value="C:nucleus"/>
    <property type="evidence" value="ECO:0007669"/>
    <property type="project" value="UniProtKB-SubCell"/>
</dbReference>
<keyword evidence="17" id="KW-1185">Reference proteome</keyword>
<evidence type="ECO:0000256" key="3">
    <source>
        <dbReference type="ARBA" id="ARBA00012425"/>
    </source>
</evidence>
<dbReference type="SMART" id="SM00220">
    <property type="entry name" value="S_TKc"/>
    <property type="match status" value="1"/>
</dbReference>
<keyword evidence="4 13" id="KW-0723">Serine/threonine-protein kinase</keyword>
<evidence type="ECO:0000256" key="4">
    <source>
        <dbReference type="ARBA" id="ARBA00022527"/>
    </source>
</evidence>
<evidence type="ECO:0000313" key="17">
    <source>
        <dbReference type="Proteomes" id="UP000193920"/>
    </source>
</evidence>
<evidence type="ECO:0000256" key="12">
    <source>
        <dbReference type="PROSITE-ProRule" id="PRU10141"/>
    </source>
</evidence>
<keyword evidence="7 16" id="KW-0418">Kinase</keyword>
<proteinExistence type="inferred from homology"/>
<evidence type="ECO:0000256" key="9">
    <source>
        <dbReference type="ARBA" id="ARBA00023242"/>
    </source>
</evidence>
<evidence type="ECO:0000256" key="2">
    <source>
        <dbReference type="ARBA" id="ARBA00006485"/>
    </source>
</evidence>
<dbReference type="STRING" id="1754190.A0A1Y2BYA7"/>
<dbReference type="InterPro" id="IPR011009">
    <property type="entry name" value="Kinase-like_dom_sf"/>
</dbReference>
<dbReference type="Pfam" id="PF00069">
    <property type="entry name" value="Pkinase"/>
    <property type="match status" value="1"/>
</dbReference>
<keyword evidence="8 12" id="KW-0067">ATP-binding</keyword>
<feature type="domain" description="Protein kinase" evidence="15">
    <location>
        <begin position="4"/>
        <end position="291"/>
    </location>
</feature>
<dbReference type="PROSITE" id="PS00107">
    <property type="entry name" value="PROTEIN_KINASE_ATP"/>
    <property type="match status" value="1"/>
</dbReference>
<dbReference type="InterPro" id="IPR050108">
    <property type="entry name" value="CDK"/>
</dbReference>
<evidence type="ECO:0000256" key="11">
    <source>
        <dbReference type="ARBA" id="ARBA00048367"/>
    </source>
</evidence>
<dbReference type="InterPro" id="IPR000719">
    <property type="entry name" value="Prot_kinase_dom"/>
</dbReference>
<comment type="catalytic activity">
    <reaction evidence="11">
        <text>L-seryl-[protein] + ATP = O-phospho-L-seryl-[protein] + ADP + H(+)</text>
        <dbReference type="Rhea" id="RHEA:17989"/>
        <dbReference type="Rhea" id="RHEA-COMP:9863"/>
        <dbReference type="Rhea" id="RHEA-COMP:11604"/>
        <dbReference type="ChEBI" id="CHEBI:15378"/>
        <dbReference type="ChEBI" id="CHEBI:29999"/>
        <dbReference type="ChEBI" id="CHEBI:30616"/>
        <dbReference type="ChEBI" id="CHEBI:83421"/>
        <dbReference type="ChEBI" id="CHEBI:456216"/>
        <dbReference type="EC" id="2.7.11.22"/>
    </reaction>
</comment>
<evidence type="ECO:0000256" key="1">
    <source>
        <dbReference type="ARBA" id="ARBA00004123"/>
    </source>
</evidence>
<keyword evidence="9" id="KW-0539">Nucleus</keyword>
<dbReference type="CDD" id="cd07833">
    <property type="entry name" value="STKc_CDKL"/>
    <property type="match status" value="1"/>
</dbReference>
<dbReference type="PROSITE" id="PS00108">
    <property type="entry name" value="PROTEIN_KINASE_ST"/>
    <property type="match status" value="1"/>
</dbReference>
<dbReference type="EMBL" id="MCOG01000130">
    <property type="protein sequence ID" value="ORY39762.1"/>
    <property type="molecule type" value="Genomic_DNA"/>
</dbReference>
<dbReference type="GO" id="GO:0004693">
    <property type="term" value="F:cyclin-dependent protein serine/threonine kinase activity"/>
    <property type="evidence" value="ECO:0007669"/>
    <property type="project" value="UniProtKB-EC"/>
</dbReference>
<evidence type="ECO:0000256" key="8">
    <source>
        <dbReference type="ARBA" id="ARBA00022840"/>
    </source>
</evidence>
<name>A0A1Y2BYA7_9FUNG</name>
<dbReference type="Proteomes" id="UP000193920">
    <property type="component" value="Unassembled WGS sequence"/>
</dbReference>
<keyword evidence="6 12" id="KW-0547">Nucleotide-binding</keyword>
<evidence type="ECO:0000256" key="10">
    <source>
        <dbReference type="ARBA" id="ARBA00047811"/>
    </source>
</evidence>
<dbReference type="FunFam" id="3.30.200.20:FF:000049">
    <property type="entry name" value="cyclin-dependent kinase-like 1 isoform X1"/>
    <property type="match status" value="1"/>
</dbReference>
<gene>
    <name evidence="16" type="ORF">LY90DRAFT_672319</name>
</gene>
<evidence type="ECO:0000256" key="7">
    <source>
        <dbReference type="ARBA" id="ARBA00022777"/>
    </source>
</evidence>
<dbReference type="OrthoDB" id="272141at2759"/>
<evidence type="ECO:0000256" key="6">
    <source>
        <dbReference type="ARBA" id="ARBA00022741"/>
    </source>
</evidence>
<dbReference type="InterPro" id="IPR017441">
    <property type="entry name" value="Protein_kinase_ATP_BS"/>
</dbReference>
<dbReference type="GO" id="GO:0005524">
    <property type="term" value="F:ATP binding"/>
    <property type="evidence" value="ECO:0007669"/>
    <property type="project" value="UniProtKB-UniRule"/>
</dbReference>
<reference evidence="16 17" key="1">
    <citation type="submission" date="2016-08" db="EMBL/GenBank/DDBJ databases">
        <title>A Parts List for Fungal Cellulosomes Revealed by Comparative Genomics.</title>
        <authorList>
            <consortium name="DOE Joint Genome Institute"/>
            <person name="Haitjema C.H."/>
            <person name="Gilmore S.P."/>
            <person name="Henske J.K."/>
            <person name="Solomon K.V."/>
            <person name="De Groot R."/>
            <person name="Kuo A."/>
            <person name="Mondo S.J."/>
            <person name="Salamov A.A."/>
            <person name="Labutti K."/>
            <person name="Zhao Z."/>
            <person name="Chiniquy J."/>
            <person name="Barry K."/>
            <person name="Brewer H.M."/>
            <person name="Purvine S.O."/>
            <person name="Wright A.T."/>
            <person name="Boxma B."/>
            <person name="Van Alen T."/>
            <person name="Hackstein J.H."/>
            <person name="Baker S.E."/>
            <person name="Grigoriev I.V."/>
            <person name="O'Malley M.A."/>
        </authorList>
    </citation>
    <scope>NUCLEOTIDE SEQUENCE [LARGE SCALE GENOMIC DNA]</scope>
    <source>
        <strain evidence="16 17">G1</strain>
    </source>
</reference>
<evidence type="ECO:0000259" key="15">
    <source>
        <dbReference type="PROSITE" id="PS50011"/>
    </source>
</evidence>
<dbReference type="SUPFAM" id="SSF56112">
    <property type="entry name" value="Protein kinase-like (PK-like)"/>
    <property type="match status" value="1"/>
</dbReference>
<comment type="subcellular location">
    <subcellularLocation>
        <location evidence="1">Nucleus</location>
    </subcellularLocation>
</comment>
<sequence length="420" mass="48758">MENYEKICPIGEGTYGLVLKCRNKNTGQIVAIKKFKEKDDDIQIQKTAIKEVKILKKIKHDNIVQLFDIFKRKGKLYLVFEYVDHTILEDIDKNPNGLSDDPTNGVVRKMIWQILKAVEYLHSHNIIHRDIKPENILVTNSGIIKLCDFGFARTLAGPGAKYTEYVATRWYRSPELLVGDTEYGKPVDIWAIGCILEEMLTSQPLFPGNSDIDQLYRIIKCLGPLPKRQLEAFFKNPLFVGIRIPEVGKLIPLEIKIPRISPYALAFLKSCLIYDTSKRATIEQLLNSPYFHHDHWANNFDIKLKQVMEYEKEQNEKVKKKKIKKLNELNKHNLKSKKDCKKSMENKNTNDINNKNKQKQHIPIQQHQYYIITHEVNENKSSFIPSIFSKKKNMLSYKSFQKSCLTKATKSLINGVIHIK</sequence>
<dbReference type="EC" id="2.7.11.22" evidence="3"/>